<evidence type="ECO:0000256" key="1">
    <source>
        <dbReference type="SAM" id="MobiDB-lite"/>
    </source>
</evidence>
<evidence type="ECO:0008006" key="4">
    <source>
        <dbReference type="Google" id="ProtNLM"/>
    </source>
</evidence>
<sequence>MKGAFQMSREIFESDIWSDVIKFRLFFYIVGNAVFSENGVMKGGIRIGRGQYLRSFRNLREDLLYYDNNAEKLYSLSTIKEKIDELVKEERLEITTTKMGTLFTVRNYALYQDLSNYNGISSEQLPNSHRTATEQPPNNKKNVKKDKNDKNDNKDNNKRQNKFDEVHFSLAKLLFEMIKENNPEEREPKLEKWANDIRIMIKQDNRDTEKVKNAIIWSQKNDFWCGVIKSPSSLRRNYDKMATQRNKPVANKPTFNKYNKQTKQEVLPDWFDNEVKLQVSTTESSEDLEKKVAEIKAQLAARNEAKA</sequence>
<dbReference type="AlphaFoldDB" id="A0AAX3BUR9"/>
<dbReference type="RefSeq" id="WP_085320277.1">
    <property type="nucleotide sequence ID" value="NZ_CP098507.1"/>
</dbReference>
<feature type="compositionally biased region" description="Basic and acidic residues" evidence="1">
    <location>
        <begin position="145"/>
        <end position="162"/>
    </location>
</feature>
<evidence type="ECO:0000313" key="3">
    <source>
        <dbReference type="Proteomes" id="UP000193519"/>
    </source>
</evidence>
<evidence type="ECO:0000313" key="2">
    <source>
        <dbReference type="EMBL" id="UUJ78753.1"/>
    </source>
</evidence>
<organism evidence="2 3">
    <name type="scientific">Listeria monocytogenes</name>
    <dbReference type="NCBI Taxonomy" id="1639"/>
    <lineage>
        <taxon>Bacteria</taxon>
        <taxon>Bacillati</taxon>
        <taxon>Bacillota</taxon>
        <taxon>Bacilli</taxon>
        <taxon>Bacillales</taxon>
        <taxon>Listeriaceae</taxon>
        <taxon>Listeria</taxon>
    </lineage>
</organism>
<protein>
    <recommendedName>
        <fullName evidence="4">Replication protein</fullName>
    </recommendedName>
</protein>
<gene>
    <name evidence="2" type="ORF">BES38_10320</name>
</gene>
<name>A0AAX3BUR9_LISMN</name>
<reference evidence="2" key="1">
    <citation type="submission" date="2022-06" db="EMBL/GenBank/DDBJ databases">
        <title>Complete genomes of Listeria monocytogenes strains L58-55 and 6179.</title>
        <authorList>
            <person name="Schmitz-Esser S."/>
            <person name="Tibbs-Cortes B.W."/>
        </authorList>
    </citation>
    <scope>NUCLEOTIDE SEQUENCE</scope>
    <source>
        <strain evidence="2">L58-55</strain>
    </source>
</reference>
<dbReference type="EMBL" id="CP098507">
    <property type="protein sequence ID" value="UUJ78753.1"/>
    <property type="molecule type" value="Genomic_DNA"/>
</dbReference>
<feature type="region of interest" description="Disordered" evidence="1">
    <location>
        <begin position="121"/>
        <end position="162"/>
    </location>
</feature>
<proteinExistence type="predicted"/>
<accession>A0AAX3BUR9</accession>
<feature type="compositionally biased region" description="Polar residues" evidence="1">
    <location>
        <begin position="121"/>
        <end position="137"/>
    </location>
</feature>
<dbReference type="Proteomes" id="UP000193519">
    <property type="component" value="Chromosome"/>
</dbReference>